<dbReference type="InterPro" id="IPR036784">
    <property type="entry name" value="AK/P_DHK_N_sf"/>
</dbReference>
<gene>
    <name evidence="10" type="ORF">TTRE_0000395801</name>
</gene>
<organism evidence="10 11">
    <name type="scientific">Trichuris trichiura</name>
    <name type="common">Whipworm</name>
    <name type="synonym">Trichocephalus trichiurus</name>
    <dbReference type="NCBI Taxonomy" id="36087"/>
    <lineage>
        <taxon>Eukaryota</taxon>
        <taxon>Metazoa</taxon>
        <taxon>Ecdysozoa</taxon>
        <taxon>Nematoda</taxon>
        <taxon>Enoplea</taxon>
        <taxon>Dorylaimia</taxon>
        <taxon>Trichinellida</taxon>
        <taxon>Trichuridae</taxon>
        <taxon>Trichuris</taxon>
    </lineage>
</organism>
<dbReference type="Proteomes" id="UP000030665">
    <property type="component" value="Unassembled WGS sequence"/>
</dbReference>
<evidence type="ECO:0000256" key="7">
    <source>
        <dbReference type="ARBA" id="ARBA00048201"/>
    </source>
</evidence>
<dbReference type="Gene3D" id="1.20.140.20">
    <property type="entry name" value="Alpha-ketoacid/pyruvate dehydrogenase kinase, N-terminal domain"/>
    <property type="match status" value="1"/>
</dbReference>
<comment type="catalytic activity">
    <reaction evidence="7">
        <text>L-seryl-[pyruvate dehydrogenase E1 alpha subunit] + ATP = O-phospho-L-seryl-[pyruvate dehydrogenase E1 alpha subunit] + ADP + H(+)</text>
        <dbReference type="Rhea" id="RHEA:23052"/>
        <dbReference type="Rhea" id="RHEA-COMP:13689"/>
        <dbReference type="Rhea" id="RHEA-COMP:13690"/>
        <dbReference type="ChEBI" id="CHEBI:15378"/>
        <dbReference type="ChEBI" id="CHEBI:29999"/>
        <dbReference type="ChEBI" id="CHEBI:30616"/>
        <dbReference type="ChEBI" id="CHEBI:83421"/>
        <dbReference type="ChEBI" id="CHEBI:456216"/>
        <dbReference type="EC" id="2.7.11.2"/>
    </reaction>
</comment>
<keyword evidence="11" id="KW-1185">Reference proteome</keyword>
<evidence type="ECO:0000313" key="10">
    <source>
        <dbReference type="EMBL" id="CDW55685.1"/>
    </source>
</evidence>
<dbReference type="InterPro" id="IPR003594">
    <property type="entry name" value="HATPase_dom"/>
</dbReference>
<dbReference type="GO" id="GO:0005524">
    <property type="term" value="F:ATP binding"/>
    <property type="evidence" value="ECO:0007669"/>
    <property type="project" value="UniProtKB-UniRule"/>
</dbReference>
<dbReference type="AlphaFoldDB" id="A0A077ZAI6"/>
<dbReference type="STRING" id="36087.A0A077ZAI6"/>
<evidence type="ECO:0000256" key="8">
    <source>
        <dbReference type="RuleBase" id="RU366032"/>
    </source>
</evidence>
<dbReference type="PANTHER" id="PTHR11947">
    <property type="entry name" value="PYRUVATE DEHYDROGENASE KINASE"/>
    <property type="match status" value="1"/>
</dbReference>
<accession>A0A077ZAI6</accession>
<dbReference type="EMBL" id="HG805971">
    <property type="protein sequence ID" value="CDW55685.1"/>
    <property type="molecule type" value="Genomic_DNA"/>
</dbReference>
<feature type="domain" description="Histidine kinase" evidence="9">
    <location>
        <begin position="156"/>
        <end position="277"/>
    </location>
</feature>
<evidence type="ECO:0000256" key="5">
    <source>
        <dbReference type="ARBA" id="ARBA00022840"/>
    </source>
</evidence>
<dbReference type="Pfam" id="PF02518">
    <property type="entry name" value="HATPase_c"/>
    <property type="match status" value="1"/>
</dbReference>
<dbReference type="PROSITE" id="PS50109">
    <property type="entry name" value="HIS_KIN"/>
    <property type="match status" value="1"/>
</dbReference>
<evidence type="ECO:0000256" key="2">
    <source>
        <dbReference type="ARBA" id="ARBA00022679"/>
    </source>
</evidence>
<dbReference type="InterPro" id="IPR005467">
    <property type="entry name" value="His_kinase_dom"/>
</dbReference>
<dbReference type="OrthoDB" id="241648at2759"/>
<dbReference type="GO" id="GO:0004740">
    <property type="term" value="F:pyruvate dehydrogenase (acetyl-transferring) kinase activity"/>
    <property type="evidence" value="ECO:0007669"/>
    <property type="project" value="UniProtKB-EC"/>
</dbReference>
<name>A0A077ZAI6_TRITR</name>
<comment type="similarity">
    <text evidence="1 8">Belongs to the PDK/BCKDK protein kinase family.</text>
</comment>
<protein>
    <recommendedName>
        <fullName evidence="8">Protein-serine/threonine kinase</fullName>
        <ecNumber evidence="8">2.7.11.-</ecNumber>
    </recommendedName>
</protein>
<dbReference type="EC" id="2.7.11.-" evidence="8"/>
<dbReference type="SUPFAM" id="SSF55874">
    <property type="entry name" value="ATPase domain of HSP90 chaperone/DNA topoisomerase II/histidine kinase"/>
    <property type="match status" value="1"/>
</dbReference>
<reference evidence="10" key="2">
    <citation type="submission" date="2014-03" db="EMBL/GenBank/DDBJ databases">
        <title>The whipworm genome and dual-species transcriptomics of an intimate host-pathogen interaction.</title>
        <authorList>
            <person name="Foth B.J."/>
            <person name="Tsai I.J."/>
            <person name="Reid A.J."/>
            <person name="Bancroft A.J."/>
            <person name="Nichol S."/>
            <person name="Tracey A."/>
            <person name="Holroyd N."/>
            <person name="Cotton J.A."/>
            <person name="Stanley E.J."/>
            <person name="Zarowiecki M."/>
            <person name="Liu J.Z."/>
            <person name="Huckvale T."/>
            <person name="Cooper P.J."/>
            <person name="Grencis R.K."/>
            <person name="Berriman M."/>
        </authorList>
    </citation>
    <scope>NUCLEOTIDE SEQUENCE [LARGE SCALE GENOMIC DNA]</scope>
</reference>
<dbReference type="InterPro" id="IPR036890">
    <property type="entry name" value="HATPase_C_sf"/>
</dbReference>
<dbReference type="InterPro" id="IPR018955">
    <property type="entry name" value="BCDHK/PDK_N"/>
</dbReference>
<keyword evidence="6 8" id="KW-0496">Mitochondrion</keyword>
<evidence type="ECO:0000256" key="1">
    <source>
        <dbReference type="ARBA" id="ARBA00006155"/>
    </source>
</evidence>
<dbReference type="SUPFAM" id="SSF69012">
    <property type="entry name" value="alpha-ketoacid dehydrogenase kinase, N-terminal domain"/>
    <property type="match status" value="1"/>
</dbReference>
<keyword evidence="5 8" id="KW-0067">ATP-binding</keyword>
<dbReference type="InterPro" id="IPR039028">
    <property type="entry name" value="BCKD/PDK"/>
</dbReference>
<evidence type="ECO:0000256" key="6">
    <source>
        <dbReference type="ARBA" id="ARBA00023128"/>
    </source>
</evidence>
<comment type="subcellular location">
    <subcellularLocation>
        <location evidence="8">Mitochondrion matrix</location>
    </subcellularLocation>
</comment>
<dbReference type="CDD" id="cd16929">
    <property type="entry name" value="HATPase_PDK-like"/>
    <property type="match status" value="1"/>
</dbReference>
<dbReference type="GO" id="GO:0005759">
    <property type="term" value="C:mitochondrial matrix"/>
    <property type="evidence" value="ECO:0007669"/>
    <property type="project" value="UniProtKB-SubCell"/>
</dbReference>
<keyword evidence="3 8" id="KW-0547">Nucleotide-binding</keyword>
<proteinExistence type="inferred from homology"/>
<dbReference type="GO" id="GO:0010906">
    <property type="term" value="P:regulation of glucose metabolic process"/>
    <property type="evidence" value="ECO:0007669"/>
    <property type="project" value="TreeGrafter"/>
</dbReference>
<reference evidence="10" key="1">
    <citation type="submission" date="2014-01" db="EMBL/GenBank/DDBJ databases">
        <authorList>
            <person name="Aslett M."/>
        </authorList>
    </citation>
    <scope>NUCLEOTIDE SEQUENCE</scope>
</reference>
<evidence type="ECO:0000259" key="9">
    <source>
        <dbReference type="PROSITE" id="PS50109"/>
    </source>
</evidence>
<evidence type="ECO:0000256" key="3">
    <source>
        <dbReference type="ARBA" id="ARBA00022741"/>
    </source>
</evidence>
<sequence>MKEIECLPEALLNTRELRDVTRWFSETVRHIYFRHSSVVETVAEGLIDLKSGRGELPIPHRQLQYFLNRFYLMRISNRMLMNQHIMKFCKLPNFAMHDCDRIDASCNVEAVIEEAFDAAQFMCDSKYLTAPRMEKFFHNALSIGEPIHVAYSPAHLYHMTFELFKNALRATVEYWGVDKSPFELPPVKVSFFLGNSDLTIKIRDRGGGVPRGQIEKLFAYHYTTAPRPLKDDRCPMAGLGYGLPLSRLYAWYFHGDLVLTSYEGHGSDACIYIKVWPYDN</sequence>
<keyword evidence="4 8" id="KW-0418">Kinase</keyword>
<dbReference type="SMART" id="SM00387">
    <property type="entry name" value="HATPase_c"/>
    <property type="match status" value="1"/>
</dbReference>
<evidence type="ECO:0000256" key="4">
    <source>
        <dbReference type="ARBA" id="ARBA00022777"/>
    </source>
</evidence>
<keyword evidence="2 8" id="KW-0808">Transferase</keyword>
<dbReference type="Gene3D" id="3.30.565.10">
    <property type="entry name" value="Histidine kinase-like ATPase, C-terminal domain"/>
    <property type="match status" value="1"/>
</dbReference>
<dbReference type="PANTHER" id="PTHR11947:SF3">
    <property type="entry name" value="[PYRUVATE DEHYDROGENASE (ACETYL-TRANSFERRING)] KINASE, MITOCHONDRIAL"/>
    <property type="match status" value="1"/>
</dbReference>
<dbReference type="Pfam" id="PF10436">
    <property type="entry name" value="BCDHK_Adom3"/>
    <property type="match status" value="1"/>
</dbReference>
<evidence type="ECO:0000313" key="11">
    <source>
        <dbReference type="Proteomes" id="UP000030665"/>
    </source>
</evidence>